<feature type="region of interest" description="Disordered" evidence="1">
    <location>
        <begin position="1435"/>
        <end position="1454"/>
    </location>
</feature>
<dbReference type="InterPro" id="IPR026847">
    <property type="entry name" value="VPS13"/>
</dbReference>
<reference evidence="3" key="1">
    <citation type="journal article" date="2018" name="Nat. Plants">
        <title>Whole-genome landscape of Medicago truncatula symbiotic genes.</title>
        <authorList>
            <person name="Pecrix Y."/>
            <person name="Gamas P."/>
            <person name="Carrere S."/>
        </authorList>
    </citation>
    <scope>NUCLEOTIDE SEQUENCE</scope>
    <source>
        <tissue evidence="3">Leaves</tissue>
    </source>
</reference>
<dbReference type="InterPro" id="IPR009543">
    <property type="entry name" value="VPS13_VAB"/>
</dbReference>
<evidence type="ECO:0000256" key="1">
    <source>
        <dbReference type="SAM" id="MobiDB-lite"/>
    </source>
</evidence>
<dbReference type="PANTHER" id="PTHR16166">
    <property type="entry name" value="VACUOLAR PROTEIN SORTING-ASSOCIATED PROTEIN VPS13"/>
    <property type="match status" value="1"/>
</dbReference>
<feature type="domain" description="Vacuolar protein sorting-associated protein 13 VPS13 adaptor binding" evidence="2">
    <location>
        <begin position="2090"/>
        <end position="2493"/>
    </location>
</feature>
<accession>A0A396GP47</accession>
<dbReference type="PANTHER" id="PTHR16166:SF130">
    <property type="entry name" value="PROTEIN SORTING-ASSOCIATED PROTEIN, PUTATIVE (DUF1162)-RELATED"/>
    <property type="match status" value="1"/>
</dbReference>
<sequence length="3165" mass="354138">MLFNSIFRRKLLSLLQPWLFEEPQLNLELGFFHSLAVVTNLRFDVAVLNKLFHSPPLLFVKDFTVERLVVRFSSWSSPAFEIEFHGVRVVLSLENPEEDECVRRLRMPKDDYLDDLKKKLSELDPEGCSLHQILEAILYTVHEKNSFSSSFLNLILKNCHLEAHDIRVDVQFPILNDEFVCFAEMKEISARSKHLDKKCLLRGFVGTVFVPIKESDFMLDGTGFKVGLNRKNCADRIMLSSDMKIFFTFRDLKLVDCTLCFPLLACAFYPDDISFCLLFEKLLSDKFNQPRSARELWKIASSRIDHVTVTPRFSLQRLVGIVGQWTHYVKTYEEILLLTGYSTGNIWKKSISKMSRNKLSSGKHRWELISDIEKKLTVEGISLARRIARHRAASKVPFGSHEECAARSNFFRPLLFIVAFIWGMILKAIHCLRGIFFGEKTVQDPAIDGCCLGSLIKDTCQRCCFVLNFGKITITVSQIDEIHPSVCETLQSHTGIAYSDFLSICFCIDSLLLVSVKDILEQRVFLSCGQMKVELTPSTMSAEESILSMHSYTTEGKGKEGSRDSKPLMWVEPAKGFLLSETNAMQAEDSFDSHIECFMGKLLVSWKEICSNFNESEIQYSQNPCLLCKIEISSSYSDHEIPDYGFCECCLLVGKLNLIFSHSSVSSVSLILSQIQHAIYWEDKKEVSVVSNLLDKVENGWVKKYEYFSKKMILAMLQKLPERDIHLGVYVDGPSVRFSHRLEANISSQDTTDTSSQDDFDLIFDFHEIEVVVGSPPSLVGMNLLTAQPGLGDAKTECITLEPRVIEIPKPNNDKYASTGKVAIGSYLHLNGLNACLEKSTGDHQIQILILKPITLQMLCIRDYIYSLSTKMSSFSAALDITAGGFTVLSFLDEVYMIYKAIANFSSVVSYLFSSFEDVGCTHPEVMKWEAFFAVPDSNEAIIPGSSQTNDICPFFIDGTCRINSVDVILHNSRTSGNPECNTRKFDILTGNNKAMKTLPDNGIWISIQQAIMVISCEEAKMDLSTDLSGITSSVFEYQNSIGNNHENIVLQNLLLQSVHCLHEISLSGCTFSLCLGLVQNASSSGNGVKTFGSSTSSSEGSTSHLAQETNLSVFERSNNQSSLIVKKMVPPTNISMQASESHWLVMNVAVYNIFIGSCSMKSDLLRAHKVNKLLFSVSVGGEFNLICWEIQGGLIVLETSSLPMAIDNYSLYLHYISNLTSVAPQHNKGINLAEDGRESDNLDIEIDQGTVGTSRQAESGLPDAFDLSLSHLALVLALENESGGIQEIVLEVDIRLKFESGTPGMKLTAELSRLLIFSQVIHERVEEEKIIPHFSSVTSKDLSSHLASADPFSGFQKFNELNSDSDASCSKEPIPVQLSRQNQILKNLRASMSIERPDNGGYWFGIGSLSGFDVTLSVYEIQMILLMASSCSGVSSHNTTEVSKRNHRSSSQVDNSVEAIVPDGTIVAIQDANQHMYFTVDGEENSFSIGGAIHYSLAGERALFRVKHCPQKGWKSTVLWFSLISLFAKNDMGVPLRLNYRPGSCFVDISCTNDGGCALWRVCPSEAESYEGVSDSEAFNLTRKRTFYLENKMNNSAIAFVDGALEFVKKPGSPIKFKVFNDLSVTSDVSETASYPRMALQTPLPTDAESTSSLGGKLPCIDIKIEKISLNIVHELSDTEDLFPLISLFLNDTQLTVQRLATKSRVISTSSASINYFDAQRNLWEELLHPVEISIFYRSNVQAQISEYASHAVPVNFFCRITELDISLNENSLDVLLFMIGELKLSGPYSIQSSVILANFCKVVENQSGLNLLFHFDQQRVTIPRKQSASILLRRLCDFKIQDSDAAISVSIQLADGGSFATSPIRLLLPRTQTLAWRTQIMPREGSRTFPGPILVVNISRNSEVGLSFVVSPLIRIHNETGFSMELQFQRPAPLEDEFASVLLKPGDSIDDSMATFDAINFSGGVKRALMSLSVGNFLFALRPKMTEEFSNSETSLSLEWSDYIKGGKAVRLSGIFDKLNYRVRKALFVKSVKCSFSTVHCKLMSEGLCVADMHFLIQTIAKDVPVVQPEKSAAVLKNESSKVSLLEQKEIYLLPTVRMTNLLHSEIDVLLSETDQLNLVGHEKIGKQATISCGSTADFYANPAVIYFTVTLTSSNSSSKPVNSRDCVKKLLKQNTEVQHLDINLDFDGGKFSATLRLYRGNRGMLEVVVFTSYSVKNETDLPVYVLATKRWPLSRIELENLKSNIPSELGLCLLPKSTRSWFLKSERVQLRLLEDHTSEAPLDLGSLSGLIEISFKKEEGSGIKSVTKLGVSIGPSVGEIVVPSQMVTLVPRYVICNKSEQSITVRQYYFQDEVEGVISINSKQRMSLPLKEGLTKKREFSVFERLIRKHRIDSDNSLLYVQIQTNEHGLGWSGPVCLASLGHFFLKFRKEGTTSDNKMTQFAAVHVAEEGSTLVLSFYKPPNSSLPYRIQNCLHSLSITYYQKGSLEPEVLGPAGSADYVWDDLTLPHRLVVRINDSLQLREIKLDKVRAWTPFYKLGQQRVLATRLLSDKRSRDQNASFSERDGLEMTKVGYEIYAEGPTRVLRICEISDSFKRDTVIDLCAKFQLRVSQLAVHILEHVTQEDENERKDFTPIVAVKLGNLHMITVSNNHQKYNQFIIQHMNLELKWNGAPFASMLRRHQLDFSDPNDCVLKVVFVTLTSSSNVKQFRYSSIFLQPIDLNLDEETLMKLASFWRTSLSDSESQRIYFDHFEIYPIKIIANFIPGESQSTYSSTQEALRSLIHSVVKVPSIKNMVVELNGVLITHALITMRELFIKCAQHYSWYAMRAIYIAKGSPLLPPDFVSIFDDLASSSLDVFFDPSHGLANLPGLTLGTFKLISKCIKGEGFSGTKRYFGDLGKTLKSAGSNIAFAAVAEISDSILRGAEANGFDGLMSGFHQGILKLAMEPSVLGTALMEGGPDRKILLDRSPGVDELYIEGYIQAMLDTVYRQEYLRVRVIDNQVILKNLPPNQSLINDIMDRVKEFLVSKALLKGDPSTISNPLRRLRGETEWRIGPTLLTLCEHLFVSFAIRILRRQANKFVSSIKLEKKSSEGGDHADEPANSIIQKVQKVNIKKWGIARFVMSGLLAYIDGRLCRSIPNPVVRRVVSGFMLSYIDQHDEK</sequence>
<proteinExistence type="predicted"/>
<dbReference type="Pfam" id="PF25036">
    <property type="entry name" value="VPS13_VAB"/>
    <property type="match status" value="1"/>
</dbReference>
<name>A0A396GP47_MEDTR</name>
<dbReference type="Gramene" id="rna48589">
    <property type="protein sequence ID" value="RHN42178.1"/>
    <property type="gene ID" value="gene48589"/>
</dbReference>
<evidence type="ECO:0000313" key="3">
    <source>
        <dbReference type="EMBL" id="RHN42178.1"/>
    </source>
</evidence>
<dbReference type="Proteomes" id="UP000265566">
    <property type="component" value="Chromosome 8"/>
</dbReference>
<comment type="caution">
    <text evidence="3">The sequence shown here is derived from an EMBL/GenBank/DDBJ whole genome shotgun (WGS) entry which is preliminary data.</text>
</comment>
<evidence type="ECO:0000259" key="2">
    <source>
        <dbReference type="Pfam" id="PF25036"/>
    </source>
</evidence>
<gene>
    <name evidence="3" type="ORF">MtrunA17_Chr8g0374051</name>
</gene>
<protein>
    <submittedName>
        <fullName evidence="3">Putative vacuolar protein sorting-associated protein</fullName>
    </submittedName>
</protein>
<dbReference type="EMBL" id="PSQE01000008">
    <property type="protein sequence ID" value="RHN42178.1"/>
    <property type="molecule type" value="Genomic_DNA"/>
</dbReference>
<organism evidence="3">
    <name type="scientific">Medicago truncatula</name>
    <name type="common">Barrel medic</name>
    <name type="synonym">Medicago tribuloides</name>
    <dbReference type="NCBI Taxonomy" id="3880"/>
    <lineage>
        <taxon>Eukaryota</taxon>
        <taxon>Viridiplantae</taxon>
        <taxon>Streptophyta</taxon>
        <taxon>Embryophyta</taxon>
        <taxon>Tracheophyta</taxon>
        <taxon>Spermatophyta</taxon>
        <taxon>Magnoliopsida</taxon>
        <taxon>eudicotyledons</taxon>
        <taxon>Gunneridae</taxon>
        <taxon>Pentapetalae</taxon>
        <taxon>rosids</taxon>
        <taxon>fabids</taxon>
        <taxon>Fabales</taxon>
        <taxon>Fabaceae</taxon>
        <taxon>Papilionoideae</taxon>
        <taxon>50 kb inversion clade</taxon>
        <taxon>NPAAA clade</taxon>
        <taxon>Hologalegina</taxon>
        <taxon>IRL clade</taxon>
        <taxon>Trifolieae</taxon>
        <taxon>Medicago</taxon>
    </lineage>
</organism>